<dbReference type="InterPro" id="IPR037873">
    <property type="entry name" value="BamE-like"/>
</dbReference>
<proteinExistence type="predicted"/>
<dbReference type="Proteomes" id="UP000219252">
    <property type="component" value="Unassembled WGS sequence"/>
</dbReference>
<dbReference type="AlphaFoldDB" id="A0A285UP38"/>
<sequence>MKLKKLQQKILVWCFIVVTNLFLIIYHFTYETNKFYDIEDTNAFRWQRYMNEDEFHQLQEGMTYMDVVNIAKGRGEQLTEHTFMWKDEQSLKRTYIITFQEDQLVGKLIYNRHHAN</sequence>
<dbReference type="EMBL" id="OBQC01000016">
    <property type="protein sequence ID" value="SOC43589.1"/>
    <property type="molecule type" value="Genomic_DNA"/>
</dbReference>
<keyword evidence="4" id="KW-1185">Reference proteome</keyword>
<organism evidence="3 4">
    <name type="scientific">Ureibacillus acetophenoni</name>
    <dbReference type="NCBI Taxonomy" id="614649"/>
    <lineage>
        <taxon>Bacteria</taxon>
        <taxon>Bacillati</taxon>
        <taxon>Bacillota</taxon>
        <taxon>Bacilli</taxon>
        <taxon>Bacillales</taxon>
        <taxon>Caryophanaceae</taxon>
        <taxon>Ureibacillus</taxon>
    </lineage>
</organism>
<keyword evidence="2" id="KW-0812">Transmembrane</keyword>
<dbReference type="RefSeq" id="WP_097150838.1">
    <property type="nucleotide sequence ID" value="NZ_OBQC01000016.1"/>
</dbReference>
<accession>A0A285UP38</accession>
<evidence type="ECO:0000256" key="1">
    <source>
        <dbReference type="ARBA" id="ARBA00022729"/>
    </source>
</evidence>
<keyword evidence="2" id="KW-0472">Membrane</keyword>
<dbReference type="OrthoDB" id="2454707at2"/>
<feature type="transmembrane region" description="Helical" evidence="2">
    <location>
        <begin position="12"/>
        <end position="30"/>
    </location>
</feature>
<name>A0A285UP38_9BACL</name>
<dbReference type="Gene3D" id="3.30.1450.10">
    <property type="match status" value="1"/>
</dbReference>
<evidence type="ECO:0000256" key="2">
    <source>
        <dbReference type="SAM" id="Phobius"/>
    </source>
</evidence>
<evidence type="ECO:0000313" key="4">
    <source>
        <dbReference type="Proteomes" id="UP000219252"/>
    </source>
</evidence>
<protein>
    <submittedName>
        <fullName evidence="3">Uncharacterized protein</fullName>
    </submittedName>
</protein>
<evidence type="ECO:0000313" key="3">
    <source>
        <dbReference type="EMBL" id="SOC43589.1"/>
    </source>
</evidence>
<keyword evidence="2" id="KW-1133">Transmembrane helix</keyword>
<gene>
    <name evidence="3" type="ORF">SAMN05877842_11664</name>
</gene>
<reference evidence="4" key="1">
    <citation type="submission" date="2017-08" db="EMBL/GenBank/DDBJ databases">
        <authorList>
            <person name="Varghese N."/>
            <person name="Submissions S."/>
        </authorList>
    </citation>
    <scope>NUCLEOTIDE SEQUENCE [LARGE SCALE GENOMIC DNA]</scope>
    <source>
        <strain evidence="4">JC23</strain>
    </source>
</reference>
<keyword evidence="1" id="KW-0732">Signal</keyword>